<keyword evidence="5" id="KW-1185">Reference proteome</keyword>
<feature type="non-terminal residue" evidence="4">
    <location>
        <position position="1"/>
    </location>
</feature>
<dbReference type="PROSITE" id="PS50297">
    <property type="entry name" value="ANK_REP_REGION"/>
    <property type="match status" value="2"/>
</dbReference>
<name>A0A318ZBI9_9EURO</name>
<gene>
    <name evidence="4" type="ORF">BP01DRAFT_269545</name>
</gene>
<dbReference type="Pfam" id="PF12796">
    <property type="entry name" value="Ank_2"/>
    <property type="match status" value="1"/>
</dbReference>
<proteinExistence type="predicted"/>
<dbReference type="PANTHER" id="PTHR24171">
    <property type="entry name" value="ANKYRIN REPEAT DOMAIN-CONTAINING PROTEIN 39-RELATED"/>
    <property type="match status" value="1"/>
</dbReference>
<reference evidence="4 5" key="1">
    <citation type="submission" date="2016-12" db="EMBL/GenBank/DDBJ databases">
        <title>The genomes of Aspergillus section Nigri reveals drivers in fungal speciation.</title>
        <authorList>
            <consortium name="DOE Joint Genome Institute"/>
            <person name="Vesth T.C."/>
            <person name="Nybo J."/>
            <person name="Theobald S."/>
            <person name="Brandl J."/>
            <person name="Frisvad J.C."/>
            <person name="Nielsen K.F."/>
            <person name="Lyhne E.K."/>
            <person name="Kogle M.E."/>
            <person name="Kuo A."/>
            <person name="Riley R."/>
            <person name="Clum A."/>
            <person name="Nolan M."/>
            <person name="Lipzen A."/>
            <person name="Salamov A."/>
            <person name="Henrissat B."/>
            <person name="Wiebenga A."/>
            <person name="De Vries R.P."/>
            <person name="Grigoriev I.V."/>
            <person name="Mortensen U.H."/>
            <person name="Andersen M.R."/>
            <person name="Baker S.E."/>
        </authorList>
    </citation>
    <scope>NUCLEOTIDE SEQUENCE [LARGE SCALE GENOMIC DNA]</scope>
    <source>
        <strain evidence="4 5">JOP 1030-1</strain>
    </source>
</reference>
<dbReference type="Proteomes" id="UP000248349">
    <property type="component" value="Unassembled WGS sequence"/>
</dbReference>
<feature type="repeat" description="ANK" evidence="3">
    <location>
        <begin position="33"/>
        <end position="58"/>
    </location>
</feature>
<dbReference type="AlphaFoldDB" id="A0A318ZBI9"/>
<evidence type="ECO:0000313" key="4">
    <source>
        <dbReference type="EMBL" id="PYH44679.1"/>
    </source>
</evidence>
<evidence type="ECO:0000313" key="5">
    <source>
        <dbReference type="Proteomes" id="UP000248349"/>
    </source>
</evidence>
<feature type="non-terminal residue" evidence="4">
    <location>
        <position position="58"/>
    </location>
</feature>
<dbReference type="SUPFAM" id="SSF48403">
    <property type="entry name" value="Ankyrin repeat"/>
    <property type="match status" value="1"/>
</dbReference>
<evidence type="ECO:0000256" key="1">
    <source>
        <dbReference type="ARBA" id="ARBA00022737"/>
    </source>
</evidence>
<evidence type="ECO:0000256" key="3">
    <source>
        <dbReference type="PROSITE-ProRule" id="PRU00023"/>
    </source>
</evidence>
<sequence>GQTPLHHACRKGDEETVRLLIRHNSDIRAADSKYWQPLHITADAGHERIVRILLEHGA</sequence>
<dbReference type="PROSITE" id="PS50088">
    <property type="entry name" value="ANK_REPEAT"/>
    <property type="match status" value="2"/>
</dbReference>
<protein>
    <submittedName>
        <fullName evidence="4">Ankyrin</fullName>
    </submittedName>
</protein>
<dbReference type="SMART" id="SM00248">
    <property type="entry name" value="ANK"/>
    <property type="match status" value="2"/>
</dbReference>
<dbReference type="GeneID" id="37072607"/>
<keyword evidence="2 3" id="KW-0040">ANK repeat</keyword>
<dbReference type="STRING" id="1450539.A0A318ZBI9"/>
<dbReference type="InterPro" id="IPR002110">
    <property type="entry name" value="Ankyrin_rpt"/>
</dbReference>
<keyword evidence="1" id="KW-0677">Repeat</keyword>
<accession>A0A318ZBI9</accession>
<dbReference type="OrthoDB" id="366390at2759"/>
<dbReference type="InterPro" id="IPR036770">
    <property type="entry name" value="Ankyrin_rpt-contain_sf"/>
</dbReference>
<dbReference type="EMBL" id="KZ821235">
    <property type="protein sequence ID" value="PYH44679.1"/>
    <property type="molecule type" value="Genomic_DNA"/>
</dbReference>
<dbReference type="PANTHER" id="PTHR24171:SF10">
    <property type="entry name" value="ANKYRIN REPEAT DOMAIN-CONTAINING PROTEIN 29-LIKE"/>
    <property type="match status" value="1"/>
</dbReference>
<dbReference type="PRINTS" id="PR01415">
    <property type="entry name" value="ANKYRIN"/>
</dbReference>
<organism evidence="4 5">
    <name type="scientific">Aspergillus saccharolyticus JOP 1030-1</name>
    <dbReference type="NCBI Taxonomy" id="1450539"/>
    <lineage>
        <taxon>Eukaryota</taxon>
        <taxon>Fungi</taxon>
        <taxon>Dikarya</taxon>
        <taxon>Ascomycota</taxon>
        <taxon>Pezizomycotina</taxon>
        <taxon>Eurotiomycetes</taxon>
        <taxon>Eurotiomycetidae</taxon>
        <taxon>Eurotiales</taxon>
        <taxon>Aspergillaceae</taxon>
        <taxon>Aspergillus</taxon>
        <taxon>Aspergillus subgen. Circumdati</taxon>
    </lineage>
</organism>
<evidence type="ECO:0000256" key="2">
    <source>
        <dbReference type="ARBA" id="ARBA00023043"/>
    </source>
</evidence>
<feature type="repeat" description="ANK" evidence="3">
    <location>
        <begin position="1"/>
        <end position="32"/>
    </location>
</feature>
<dbReference type="RefSeq" id="XP_025430661.1">
    <property type="nucleotide sequence ID" value="XM_025571379.1"/>
</dbReference>
<dbReference type="Gene3D" id="1.25.40.20">
    <property type="entry name" value="Ankyrin repeat-containing domain"/>
    <property type="match status" value="1"/>
</dbReference>